<evidence type="ECO:0000313" key="3">
    <source>
        <dbReference type="Proteomes" id="UP000645828"/>
    </source>
</evidence>
<feature type="compositionally biased region" description="Low complexity" evidence="1">
    <location>
        <begin position="73"/>
        <end position="84"/>
    </location>
</feature>
<dbReference type="AlphaFoldDB" id="A0A811Z152"/>
<name>A0A811Z152_NYCPR</name>
<gene>
    <name evidence="2" type="ORF">NYPRO_LOCUS16565</name>
</gene>
<comment type="caution">
    <text evidence="2">The sequence shown here is derived from an EMBL/GenBank/DDBJ whole genome shotgun (WGS) entry which is preliminary data.</text>
</comment>
<sequence>MLARRQTRAPLSRPAVPPGVGRALPRSPTPPRVPAPFPAAAPRPGPSPERPGGAGGQSPGLEAGRPRPDRARPLGAPRRAAPPTRRQEGGLGTAWRQGARGRAGEVRSDHVGAGTRSGREKVTITASFCGAGVALVLRAERSSGSRPRLQAALNRCATGTAQTGSFLEKLNLHDTAMLLLASNWKQPIRS</sequence>
<proteinExistence type="predicted"/>
<reference evidence="2" key="1">
    <citation type="submission" date="2020-12" db="EMBL/GenBank/DDBJ databases">
        <authorList>
            <consortium name="Molecular Ecology Group"/>
        </authorList>
    </citation>
    <scope>NUCLEOTIDE SEQUENCE</scope>
    <source>
        <strain evidence="2">TBG_1078</strain>
    </source>
</reference>
<feature type="region of interest" description="Disordered" evidence="1">
    <location>
        <begin position="1"/>
        <end position="118"/>
    </location>
</feature>
<evidence type="ECO:0000313" key="2">
    <source>
        <dbReference type="EMBL" id="CAD7683773.1"/>
    </source>
</evidence>
<keyword evidence="3" id="KW-1185">Reference proteome</keyword>
<dbReference type="EMBL" id="CAJHUB010000755">
    <property type="protein sequence ID" value="CAD7683773.1"/>
    <property type="molecule type" value="Genomic_DNA"/>
</dbReference>
<feature type="compositionally biased region" description="Pro residues" evidence="1">
    <location>
        <begin position="27"/>
        <end position="49"/>
    </location>
</feature>
<protein>
    <submittedName>
        <fullName evidence="2">(raccoon dog) hypothetical protein</fullName>
    </submittedName>
</protein>
<dbReference type="Proteomes" id="UP000645828">
    <property type="component" value="Unassembled WGS sequence"/>
</dbReference>
<accession>A0A811Z152</accession>
<evidence type="ECO:0000256" key="1">
    <source>
        <dbReference type="SAM" id="MobiDB-lite"/>
    </source>
</evidence>
<organism evidence="2 3">
    <name type="scientific">Nyctereutes procyonoides</name>
    <name type="common">Raccoon dog</name>
    <name type="synonym">Canis procyonoides</name>
    <dbReference type="NCBI Taxonomy" id="34880"/>
    <lineage>
        <taxon>Eukaryota</taxon>
        <taxon>Metazoa</taxon>
        <taxon>Chordata</taxon>
        <taxon>Craniata</taxon>
        <taxon>Vertebrata</taxon>
        <taxon>Euteleostomi</taxon>
        <taxon>Mammalia</taxon>
        <taxon>Eutheria</taxon>
        <taxon>Laurasiatheria</taxon>
        <taxon>Carnivora</taxon>
        <taxon>Caniformia</taxon>
        <taxon>Canidae</taxon>
        <taxon>Nyctereutes</taxon>
    </lineage>
</organism>